<dbReference type="AlphaFoldDB" id="A0A9Q1KYX5"/>
<sequence length="182" mass="20909">MCEQKVYRDLLARAIIRHGYIFSWVEHERNREIHTYLNNEVRTITRDTAKANCLKEYTQCTNSPTPILSSTPSSHTGGSSLRIGNRKCKFDYLAIRHHSEINQEFDENDSKYSSGSGKPILDTYLEDPKIERKDLGLGFFEGFDAICEKYVKIVASFTWSDLETQSRCLSLIIVICVNFINA</sequence>
<gene>
    <name evidence="1" type="ORF">Cgig2_000039</name>
</gene>
<proteinExistence type="predicted"/>
<keyword evidence="2" id="KW-1185">Reference proteome</keyword>
<dbReference type="Proteomes" id="UP001153076">
    <property type="component" value="Unassembled WGS sequence"/>
</dbReference>
<evidence type="ECO:0000313" key="1">
    <source>
        <dbReference type="EMBL" id="KAJ8452450.1"/>
    </source>
</evidence>
<comment type="caution">
    <text evidence="1">The sequence shown here is derived from an EMBL/GenBank/DDBJ whole genome shotgun (WGS) entry which is preliminary data.</text>
</comment>
<organism evidence="1 2">
    <name type="scientific">Carnegiea gigantea</name>
    <dbReference type="NCBI Taxonomy" id="171969"/>
    <lineage>
        <taxon>Eukaryota</taxon>
        <taxon>Viridiplantae</taxon>
        <taxon>Streptophyta</taxon>
        <taxon>Embryophyta</taxon>
        <taxon>Tracheophyta</taxon>
        <taxon>Spermatophyta</taxon>
        <taxon>Magnoliopsida</taxon>
        <taxon>eudicotyledons</taxon>
        <taxon>Gunneridae</taxon>
        <taxon>Pentapetalae</taxon>
        <taxon>Caryophyllales</taxon>
        <taxon>Cactineae</taxon>
        <taxon>Cactaceae</taxon>
        <taxon>Cactoideae</taxon>
        <taxon>Echinocereeae</taxon>
        <taxon>Carnegiea</taxon>
    </lineage>
</organism>
<accession>A0A9Q1KYX5</accession>
<protein>
    <submittedName>
        <fullName evidence="1">Uncharacterized protein</fullName>
    </submittedName>
</protein>
<name>A0A9Q1KYX5_9CARY</name>
<dbReference type="OrthoDB" id="1873329at2759"/>
<reference evidence="1" key="1">
    <citation type="submission" date="2022-04" db="EMBL/GenBank/DDBJ databases">
        <title>Carnegiea gigantea Genome sequencing and assembly v2.</title>
        <authorList>
            <person name="Copetti D."/>
            <person name="Sanderson M.J."/>
            <person name="Burquez A."/>
            <person name="Wojciechowski M.F."/>
        </authorList>
    </citation>
    <scope>NUCLEOTIDE SEQUENCE</scope>
    <source>
        <strain evidence="1">SGP5-SGP5p</strain>
        <tissue evidence="1">Aerial part</tissue>
    </source>
</reference>
<dbReference type="EMBL" id="JAKOGI010000004">
    <property type="protein sequence ID" value="KAJ8452450.1"/>
    <property type="molecule type" value="Genomic_DNA"/>
</dbReference>
<evidence type="ECO:0000313" key="2">
    <source>
        <dbReference type="Proteomes" id="UP001153076"/>
    </source>
</evidence>